<dbReference type="RefSeq" id="WP_027621455.1">
    <property type="nucleotide sequence ID" value="NZ_RLII01000001.1"/>
</dbReference>
<reference evidence="2" key="1">
    <citation type="submission" date="2018-11" db="EMBL/GenBank/DDBJ databases">
        <title>Genome sequencing of a novel mesophilic and cellulolytic organism within the genus Hungateiclostridium.</title>
        <authorList>
            <person name="Rettenmaier R."/>
            <person name="Liebl W."/>
            <person name="Zverlov V."/>
        </authorList>
    </citation>
    <scope>NUCLEOTIDE SEQUENCE [LARGE SCALE GENOMIC DNA]</scope>
    <source>
        <strain evidence="2">N2K1</strain>
    </source>
</reference>
<dbReference type="OrthoDB" id="2082017at2"/>
<gene>
    <name evidence="1" type="ORF">EFD62_00075</name>
</gene>
<accession>A0A4Q0I8V1</accession>
<evidence type="ECO:0000313" key="1">
    <source>
        <dbReference type="EMBL" id="RXE60375.1"/>
    </source>
</evidence>
<proteinExistence type="predicted"/>
<protein>
    <recommendedName>
        <fullName evidence="3">Butirosin biosynthesis protein H N-terminal domain-containing protein</fullName>
    </recommendedName>
</protein>
<comment type="caution">
    <text evidence="1">The sequence shown here is derived from an EMBL/GenBank/DDBJ whole genome shotgun (WGS) entry which is preliminary data.</text>
</comment>
<keyword evidence="2" id="KW-1185">Reference proteome</keyword>
<dbReference type="EMBL" id="RLII01000001">
    <property type="protein sequence ID" value="RXE60375.1"/>
    <property type="molecule type" value="Genomic_DNA"/>
</dbReference>
<evidence type="ECO:0008006" key="3">
    <source>
        <dbReference type="Google" id="ProtNLM"/>
    </source>
</evidence>
<evidence type="ECO:0000313" key="2">
    <source>
        <dbReference type="Proteomes" id="UP000289166"/>
    </source>
</evidence>
<dbReference type="AlphaFoldDB" id="A0A4Q0I8V1"/>
<name>A0A4Q0I8V1_9FIRM</name>
<dbReference type="Proteomes" id="UP000289166">
    <property type="component" value="Unassembled WGS sequence"/>
</dbReference>
<organism evidence="1 2">
    <name type="scientific">Acetivibrio mesophilus</name>
    <dbReference type="NCBI Taxonomy" id="2487273"/>
    <lineage>
        <taxon>Bacteria</taxon>
        <taxon>Bacillati</taxon>
        <taxon>Bacillota</taxon>
        <taxon>Clostridia</taxon>
        <taxon>Eubacteriales</taxon>
        <taxon>Oscillospiraceae</taxon>
        <taxon>Acetivibrio</taxon>
    </lineage>
</organism>
<sequence>MKSTRRKKLPIEIQSDVTTFLHFNFPLCTLLWNKNIYPWMNEHFIQLYTMMHNTGVCWVDMLEKDYFYEDVSDIIDMSSEHMKDVSDIVKFVIDNINNNYYSTIYTNEYYLPGRAAYHKYTHIHQTLLYGYDLDKEVFFGLGYDGRQRFVEAEYPFEIFREAYEKGKAEYDNDFCWVKMHTAYLNRVFDLKEPYQARIEIFLKKLNEYIYAIPDESLLRKDVVIEMGKNAKYGMQVYESILDNLKKLLKGEFKHDYRTFHLLAEHKRGMLKKIEYFMSKNGLEQNIGIYLKEYQNIVKGFENARLIYLRAELVDNNYETIIGQLKNKEAIQKVYDIVNFNSDKEYQILCNIYKCFASI</sequence>